<protein>
    <recommendedName>
        <fullName evidence="5">Tetratricopeptide repeat protein</fullName>
    </recommendedName>
</protein>
<keyword evidence="3" id="KW-1133">Transmembrane helix</keyword>
<keyword evidence="3" id="KW-0472">Membrane</keyword>
<accession>A0A7V4KDZ2</accession>
<evidence type="ECO:0000313" key="4">
    <source>
        <dbReference type="EMBL" id="HGU53240.1"/>
    </source>
</evidence>
<feature type="region of interest" description="Disordered" evidence="2">
    <location>
        <begin position="591"/>
        <end position="617"/>
    </location>
</feature>
<reference evidence="4" key="1">
    <citation type="journal article" date="2020" name="mSystems">
        <title>Genome- and Community-Level Interaction Insights into Carbon Utilization and Element Cycling Functions of Hydrothermarchaeota in Hydrothermal Sediment.</title>
        <authorList>
            <person name="Zhou Z."/>
            <person name="Liu Y."/>
            <person name="Xu W."/>
            <person name="Pan J."/>
            <person name="Luo Z.H."/>
            <person name="Li M."/>
        </authorList>
    </citation>
    <scope>NUCLEOTIDE SEQUENCE [LARGE SCALE GENOMIC DNA]</scope>
    <source>
        <strain evidence="4">SpSt-61</strain>
    </source>
</reference>
<comment type="caution">
    <text evidence="4">The sequence shown here is derived from an EMBL/GenBank/DDBJ whole genome shotgun (WGS) entry which is preliminary data.</text>
</comment>
<evidence type="ECO:0000256" key="1">
    <source>
        <dbReference type="SAM" id="Coils"/>
    </source>
</evidence>
<organism evidence="4">
    <name type="scientific">Fervidobacterium pennivorans</name>
    <dbReference type="NCBI Taxonomy" id="93466"/>
    <lineage>
        <taxon>Bacteria</taxon>
        <taxon>Thermotogati</taxon>
        <taxon>Thermotogota</taxon>
        <taxon>Thermotogae</taxon>
        <taxon>Thermotogales</taxon>
        <taxon>Fervidobacteriaceae</taxon>
        <taxon>Fervidobacterium</taxon>
    </lineage>
</organism>
<feature type="coiled-coil region" evidence="1">
    <location>
        <begin position="457"/>
        <end position="532"/>
    </location>
</feature>
<evidence type="ECO:0000256" key="2">
    <source>
        <dbReference type="SAM" id="MobiDB-lite"/>
    </source>
</evidence>
<feature type="transmembrane region" description="Helical" evidence="3">
    <location>
        <begin position="174"/>
        <end position="196"/>
    </location>
</feature>
<evidence type="ECO:0000256" key="3">
    <source>
        <dbReference type="SAM" id="Phobius"/>
    </source>
</evidence>
<name>A0A7V4KDZ2_FERPE</name>
<gene>
    <name evidence="4" type="ORF">ENT78_06950</name>
</gene>
<keyword evidence="1" id="KW-0175">Coiled coil</keyword>
<dbReference type="EMBL" id="DSZZ01000326">
    <property type="protein sequence ID" value="HGU53240.1"/>
    <property type="molecule type" value="Genomic_DNA"/>
</dbReference>
<proteinExistence type="predicted"/>
<keyword evidence="3" id="KW-0812">Transmembrane</keyword>
<sequence>MENRNSDFGNVFEKNTDSVERFIRFLISNNEISLARNILEALGKKYNHLLFELEVKAGNYARAVEIFNFMPREQQELYIHVVESIEKDVSKVSEALEKILKEFNEENYPIVIAEIQRIKKEFPQVIEIIAMELLTALKRGDKKKIQLLSEILSQLDKTHPVLTQVKKQKSFGTFLFPALTLVIFIVVLVNLVVSFMNFAKSGSLQLGRLEKSISNLQGEIEGYTNDITKKYEELSKTLEIVKTSLDYISKKLENPTQVSNSDLPKALADQLTLINDKLSGVEREISQLVKSLNKAFLTANPGVQTTIVKYDDASLKELSTQIRLLKEKIVSLEGKLEGIGATSSDNSSSSSWEFEKIYSELAVVKTRLGKIEDSVMELVKAELDVSMKNIMAKLGEISFQITQLSSQSASSSKSTNDQESFTLTLDAIQKRLETLSQSISILYSEVLQIKEQPVIAKEQSSQTNADLSEKIVEFEQKFDKLLIMVEQLSKEISGRETVTKSEEQIVVDNDRFQEIEKKVDDVLTALKELTSEVTGQRKEFETKVSSLKEETISVKTNLDDISKQVVDLKKELEFLKSNVSKILEILSSNQKGSDSSALDENKTSVASTELSNLEKTTKTSEQVSVTSLVPTYASTNSTSQNQLVVEQKTVDASQRNEVVEQILKQTKDLRELFLIGLRFYVEEQYENAIAIFSYIEPRVEDIDVYFKEDMYYYEILSYIRLGQKEQAVKKYEVYKKLYPSGQYIKELSAYFK</sequence>
<feature type="coiled-coil region" evidence="1">
    <location>
        <begin position="206"/>
        <end position="233"/>
    </location>
</feature>
<dbReference type="AlphaFoldDB" id="A0A7V4KDZ2"/>
<evidence type="ECO:0008006" key="5">
    <source>
        <dbReference type="Google" id="ProtNLM"/>
    </source>
</evidence>
<dbReference type="InterPro" id="IPR011990">
    <property type="entry name" value="TPR-like_helical_dom_sf"/>
</dbReference>
<dbReference type="SUPFAM" id="SSF48452">
    <property type="entry name" value="TPR-like"/>
    <property type="match status" value="1"/>
</dbReference>